<organism evidence="4 5">
    <name type="scientific">Bionectria ochroleuca</name>
    <name type="common">Gliocladium roseum</name>
    <dbReference type="NCBI Taxonomy" id="29856"/>
    <lineage>
        <taxon>Eukaryota</taxon>
        <taxon>Fungi</taxon>
        <taxon>Dikarya</taxon>
        <taxon>Ascomycota</taxon>
        <taxon>Pezizomycotina</taxon>
        <taxon>Sordariomycetes</taxon>
        <taxon>Hypocreomycetidae</taxon>
        <taxon>Hypocreales</taxon>
        <taxon>Bionectriaceae</taxon>
        <taxon>Clonostachys</taxon>
    </lineage>
</organism>
<feature type="region of interest" description="Disordered" evidence="1">
    <location>
        <begin position="452"/>
        <end position="575"/>
    </location>
</feature>
<name>A0ABY6TXQ3_BIOOC</name>
<evidence type="ECO:0000256" key="1">
    <source>
        <dbReference type="SAM" id="MobiDB-lite"/>
    </source>
</evidence>
<dbReference type="InterPro" id="IPR000757">
    <property type="entry name" value="Beta-glucanase-like"/>
</dbReference>
<dbReference type="InterPro" id="IPR013320">
    <property type="entry name" value="ConA-like_dom_sf"/>
</dbReference>
<evidence type="ECO:0000256" key="2">
    <source>
        <dbReference type="SAM" id="SignalP"/>
    </source>
</evidence>
<dbReference type="Proteomes" id="UP000766486">
    <property type="component" value="Unassembled WGS sequence"/>
</dbReference>
<dbReference type="PROSITE" id="PS51762">
    <property type="entry name" value="GH16_2"/>
    <property type="match status" value="1"/>
</dbReference>
<evidence type="ECO:0000313" key="5">
    <source>
        <dbReference type="Proteomes" id="UP000766486"/>
    </source>
</evidence>
<dbReference type="Pfam" id="PF00722">
    <property type="entry name" value="Glyco_hydro_16"/>
    <property type="match status" value="1"/>
</dbReference>
<feature type="compositionally biased region" description="Polar residues" evidence="1">
    <location>
        <begin position="545"/>
        <end position="563"/>
    </location>
</feature>
<feature type="compositionally biased region" description="Low complexity" evidence="1">
    <location>
        <begin position="280"/>
        <end position="408"/>
    </location>
</feature>
<protein>
    <recommendedName>
        <fullName evidence="3">GH16 domain-containing protein</fullName>
    </recommendedName>
</protein>
<dbReference type="SUPFAM" id="SSF49899">
    <property type="entry name" value="Concanavalin A-like lectins/glucanases"/>
    <property type="match status" value="1"/>
</dbReference>
<feature type="region of interest" description="Disordered" evidence="1">
    <location>
        <begin position="275"/>
        <end position="408"/>
    </location>
</feature>
<reference evidence="4 5" key="1">
    <citation type="submission" date="2019-06" db="EMBL/GenBank/DDBJ databases">
        <authorList>
            <person name="Broberg M."/>
        </authorList>
    </citation>
    <scope>NUCLEOTIDE SEQUENCE [LARGE SCALE GENOMIC DNA]</scope>
</reference>
<gene>
    <name evidence="4" type="ORF">CLO192961_LOCUS117819</name>
</gene>
<feature type="domain" description="GH16" evidence="3">
    <location>
        <begin position="14"/>
        <end position="254"/>
    </location>
</feature>
<proteinExistence type="predicted"/>
<dbReference type="EMBL" id="CABFNS010000707">
    <property type="protein sequence ID" value="VUC23463.1"/>
    <property type="molecule type" value="Genomic_DNA"/>
</dbReference>
<feature type="signal peptide" evidence="2">
    <location>
        <begin position="1"/>
        <end position="18"/>
    </location>
</feature>
<dbReference type="PANTHER" id="PTHR10963:SF68">
    <property type="entry name" value="GLYCOSIDASE CRH1-RELATED"/>
    <property type="match status" value="1"/>
</dbReference>
<evidence type="ECO:0000313" key="4">
    <source>
        <dbReference type="EMBL" id="VUC23463.1"/>
    </source>
</evidence>
<comment type="caution">
    <text evidence="4">The sequence shown here is derived from an EMBL/GenBank/DDBJ whole genome shotgun (WGS) entry which is preliminary data.</text>
</comment>
<feature type="compositionally biased region" description="Low complexity" evidence="1">
    <location>
        <begin position="527"/>
        <end position="544"/>
    </location>
</feature>
<dbReference type="Gene3D" id="2.60.120.200">
    <property type="match status" value="1"/>
</dbReference>
<keyword evidence="2" id="KW-0732">Signal</keyword>
<sequence length="609" mass="60886">MLSKTLFTALALVASASAQTYTDCNPTKESCSPAPALGNKKISCDYTKGDCADFTKLAGTSYSLTADKGAKFSIDTLGQAPTIASNKWIFFGRIDVVCQAAPGVGVITSVVLQSADLDEIDLEWVGGDDYHVQTNYFGKGDTTTYDRGGIHNVNSPVKTFHKYSVEWTAKKIDWLVDDVVIRTLNYADAQGGARFPQTPSQIKIGTWVAGYEGNNQGTIDWAGGIADFKKAPFDAYYKSVTVTDYAGGDSAPSESIKEYQYTDKSGAYKSIKVVKGESDSSSSSTSVSKTSAASTSASKTSSAASSSAASTTAASSSSAVSSAASSSSVTKASSSGSGSASSTKGGNSSSAGQTTASASTTPGSTTPQSSVPTTPGSTPVGSATESSTVGSATKSSTAGSATESAQLTTSTVYSTVVHTVTSCAATVTNCPAKSTVLVTETVPVYTTVCPVTELPTKSDSGNGPKPTDSNGSKPTDSAGNKPTGTGSGNVPASSNVPTSTPAPNCGPGSPNCHVPGVTIPWPPASPSAPATATATGSPSGAVSSNSPNQPIYPTGTFITTTAAPSHPANGTSISSPAIPTTSIPTAGAARFVGGAGVAAGFAALAAMLL</sequence>
<feature type="chain" id="PRO_5046840723" description="GH16 domain-containing protein" evidence="2">
    <location>
        <begin position="19"/>
        <end position="609"/>
    </location>
</feature>
<feature type="compositionally biased region" description="Polar residues" evidence="1">
    <location>
        <begin position="455"/>
        <end position="502"/>
    </location>
</feature>
<accession>A0ABY6TXQ3</accession>
<dbReference type="CDD" id="cd02183">
    <property type="entry name" value="GH16_fungal_CRH1_transglycosylase"/>
    <property type="match status" value="1"/>
</dbReference>
<dbReference type="PANTHER" id="PTHR10963">
    <property type="entry name" value="GLYCOSYL HYDROLASE-RELATED"/>
    <property type="match status" value="1"/>
</dbReference>
<keyword evidence="5" id="KW-1185">Reference proteome</keyword>
<evidence type="ECO:0000259" key="3">
    <source>
        <dbReference type="PROSITE" id="PS51762"/>
    </source>
</evidence>
<dbReference type="InterPro" id="IPR050546">
    <property type="entry name" value="Glycosyl_Hydrlase_16"/>
</dbReference>